<feature type="short sequence motif" description="GXSXG" evidence="4">
    <location>
        <begin position="39"/>
        <end position="43"/>
    </location>
</feature>
<feature type="short sequence motif" description="DGA/G" evidence="4">
    <location>
        <begin position="166"/>
        <end position="168"/>
    </location>
</feature>
<dbReference type="PATRIC" id="fig|1300344.3.peg.3310"/>
<name>A0A168FZN9_9MICO</name>
<dbReference type="Gene3D" id="3.40.1090.10">
    <property type="entry name" value="Cytosolic phospholipase A2 catalytic domain"/>
    <property type="match status" value="2"/>
</dbReference>
<reference evidence="6 7" key="1">
    <citation type="submission" date="2016-01" db="EMBL/GenBank/DDBJ databases">
        <title>Complete genome sequence of a soil Actinobacterium, Isoptericola dokdonensis DS-3.</title>
        <authorList>
            <person name="Kwon S.-K."/>
            <person name="Kim J.F."/>
        </authorList>
    </citation>
    <scope>NUCLEOTIDE SEQUENCE [LARGE SCALE GENOMIC DNA]</scope>
    <source>
        <strain evidence="6 7">DS-3</strain>
    </source>
</reference>
<gene>
    <name evidence="6" type="primary">rssA_2</name>
    <name evidence="6" type="ORF">I598_3290</name>
</gene>
<dbReference type="AlphaFoldDB" id="A0A168FZN9"/>
<keyword evidence="2 4" id="KW-0442">Lipid degradation</keyword>
<keyword evidence="3 4" id="KW-0443">Lipid metabolism</keyword>
<dbReference type="OrthoDB" id="4080114at2"/>
<feature type="active site" description="Proton acceptor" evidence="4">
    <location>
        <position position="166"/>
    </location>
</feature>
<dbReference type="GO" id="GO:0016042">
    <property type="term" value="P:lipid catabolic process"/>
    <property type="evidence" value="ECO:0007669"/>
    <property type="project" value="UniProtKB-UniRule"/>
</dbReference>
<proteinExistence type="predicted"/>
<accession>A0A168FZN9</accession>
<dbReference type="SUPFAM" id="SSF52151">
    <property type="entry name" value="FabD/lysophospholipase-like"/>
    <property type="match status" value="1"/>
</dbReference>
<dbReference type="InterPro" id="IPR050301">
    <property type="entry name" value="NTE"/>
</dbReference>
<dbReference type="InterPro" id="IPR002641">
    <property type="entry name" value="PNPLA_dom"/>
</dbReference>
<dbReference type="InterPro" id="IPR016035">
    <property type="entry name" value="Acyl_Trfase/lysoPLipase"/>
</dbReference>
<organism evidence="6 7">
    <name type="scientific">Isoptericola dokdonensis DS-3</name>
    <dbReference type="NCBI Taxonomy" id="1300344"/>
    <lineage>
        <taxon>Bacteria</taxon>
        <taxon>Bacillati</taxon>
        <taxon>Actinomycetota</taxon>
        <taxon>Actinomycetes</taxon>
        <taxon>Micrococcales</taxon>
        <taxon>Promicromonosporaceae</taxon>
        <taxon>Isoptericola</taxon>
    </lineage>
</organism>
<evidence type="ECO:0000256" key="1">
    <source>
        <dbReference type="ARBA" id="ARBA00022801"/>
    </source>
</evidence>
<protein>
    <submittedName>
        <fullName evidence="6">NTE family protein RssA</fullName>
    </submittedName>
</protein>
<feature type="domain" description="PNPLA" evidence="5">
    <location>
        <begin position="8"/>
        <end position="179"/>
    </location>
</feature>
<evidence type="ECO:0000313" key="6">
    <source>
        <dbReference type="EMBL" id="ANC32799.1"/>
    </source>
</evidence>
<dbReference type="KEGG" id="ido:I598_3290"/>
<keyword evidence="7" id="KW-1185">Reference proteome</keyword>
<dbReference type="PANTHER" id="PTHR14226">
    <property type="entry name" value="NEUROPATHY TARGET ESTERASE/SWISS CHEESE D.MELANOGASTER"/>
    <property type="match status" value="1"/>
</dbReference>
<evidence type="ECO:0000256" key="2">
    <source>
        <dbReference type="ARBA" id="ARBA00022963"/>
    </source>
</evidence>
<dbReference type="STRING" id="1300344.I598_3290"/>
<dbReference type="GO" id="GO:0016787">
    <property type="term" value="F:hydrolase activity"/>
    <property type="evidence" value="ECO:0007669"/>
    <property type="project" value="UniProtKB-UniRule"/>
</dbReference>
<dbReference type="Proteomes" id="UP000076794">
    <property type="component" value="Chromosome"/>
</dbReference>
<dbReference type="Pfam" id="PF01734">
    <property type="entry name" value="Patatin"/>
    <property type="match status" value="1"/>
</dbReference>
<dbReference type="EMBL" id="CP014209">
    <property type="protein sequence ID" value="ANC32799.1"/>
    <property type="molecule type" value="Genomic_DNA"/>
</dbReference>
<evidence type="ECO:0000256" key="4">
    <source>
        <dbReference type="PROSITE-ProRule" id="PRU01161"/>
    </source>
</evidence>
<keyword evidence="1 4" id="KW-0378">Hydrolase</keyword>
<dbReference type="PANTHER" id="PTHR14226:SF57">
    <property type="entry name" value="BLR7027 PROTEIN"/>
    <property type="match status" value="1"/>
</dbReference>
<dbReference type="RefSeq" id="WP_068205379.1">
    <property type="nucleotide sequence ID" value="NZ_CP014209.1"/>
</dbReference>
<evidence type="ECO:0000313" key="7">
    <source>
        <dbReference type="Proteomes" id="UP000076794"/>
    </source>
</evidence>
<dbReference type="PROSITE" id="PS51635">
    <property type="entry name" value="PNPLA"/>
    <property type="match status" value="1"/>
</dbReference>
<evidence type="ECO:0000259" key="5">
    <source>
        <dbReference type="PROSITE" id="PS51635"/>
    </source>
</evidence>
<dbReference type="CDD" id="cd07209">
    <property type="entry name" value="Pat_hypo_Ecoli_Z1214_like"/>
    <property type="match status" value="1"/>
</dbReference>
<feature type="active site" description="Nucleophile" evidence="4">
    <location>
        <position position="41"/>
    </location>
</feature>
<evidence type="ECO:0000256" key="3">
    <source>
        <dbReference type="ARBA" id="ARBA00023098"/>
    </source>
</evidence>
<sequence length="276" mass="28917">MACVTTAFVLGGGGVRGAVHVGMIQALLEAGVRPDLVVGTSIGAINGAALAADPTPAVVETLLGAWSSPVAASVYGEPWYRQIGHLARSRTHVFDPAKLRALVQGTIGADRTFADLDVPLVVAAASIERAAEHWFDSGPLVDAIVASASVPGALPPAEIDGEHFLDGGLVNSIPLGEAVRRGATTVYVLQVGRVEEPLTVPRKPADVAKVAFEISRRHRFFRELADVPDGVTVHVLPSGGPVPGDEKLGSFRRLDATRDRIARSHDAARAYLAEQP</sequence>
<feature type="short sequence motif" description="GXGXXG" evidence="4">
    <location>
        <begin position="12"/>
        <end position="17"/>
    </location>
</feature>